<dbReference type="AlphaFoldDB" id="A0A7S8IDJ9"/>
<dbReference type="NCBIfam" id="TIGR03562">
    <property type="entry name" value="osmo_induc_OsmC"/>
    <property type="match status" value="1"/>
</dbReference>
<dbReference type="InterPro" id="IPR052707">
    <property type="entry name" value="OsmC_Ohr_Peroxiredoxin"/>
</dbReference>
<dbReference type="Gene3D" id="3.30.300.20">
    <property type="match status" value="1"/>
</dbReference>
<organism evidence="1 2">
    <name type="scientific">Phototrophicus methaneseepsis</name>
    <dbReference type="NCBI Taxonomy" id="2710758"/>
    <lineage>
        <taxon>Bacteria</taxon>
        <taxon>Bacillati</taxon>
        <taxon>Chloroflexota</taxon>
        <taxon>Candidatus Thermofontia</taxon>
        <taxon>Phototrophicales</taxon>
        <taxon>Phototrophicaceae</taxon>
        <taxon>Phototrophicus</taxon>
    </lineage>
</organism>
<dbReference type="PANTHER" id="PTHR42830:SF1">
    <property type="entry name" value="OSMOTICALLY INDUCIBLE FAMILY PROTEIN"/>
    <property type="match status" value="1"/>
</dbReference>
<dbReference type="InterPro" id="IPR036102">
    <property type="entry name" value="OsmC/Ohrsf"/>
</dbReference>
<name>A0A7S8IDJ9_9CHLR</name>
<evidence type="ECO:0000313" key="2">
    <source>
        <dbReference type="Proteomes" id="UP000594468"/>
    </source>
</evidence>
<gene>
    <name evidence="1" type="ORF">G4Y79_23845</name>
</gene>
<dbReference type="InterPro" id="IPR015946">
    <property type="entry name" value="KH_dom-like_a/b"/>
</dbReference>
<keyword evidence="2" id="KW-1185">Reference proteome</keyword>
<dbReference type="InterPro" id="IPR019904">
    <property type="entry name" value="Peroxiredoxin_OsmC"/>
</dbReference>
<reference evidence="1 2" key="1">
    <citation type="submission" date="2020-02" db="EMBL/GenBank/DDBJ databases">
        <authorList>
            <person name="Zheng R.K."/>
            <person name="Sun C.M."/>
        </authorList>
    </citation>
    <scope>NUCLEOTIDE SEQUENCE [LARGE SCALE GENOMIC DNA]</scope>
    <source>
        <strain evidence="2">rifampicinis</strain>
    </source>
</reference>
<evidence type="ECO:0000313" key="1">
    <source>
        <dbReference type="EMBL" id="QPC82680.1"/>
    </source>
</evidence>
<dbReference type="SUPFAM" id="SSF82784">
    <property type="entry name" value="OsmC-like"/>
    <property type="match status" value="1"/>
</dbReference>
<dbReference type="Pfam" id="PF02566">
    <property type="entry name" value="OsmC"/>
    <property type="match status" value="1"/>
</dbReference>
<protein>
    <submittedName>
        <fullName evidence="1">OsmC family protein</fullName>
    </submittedName>
</protein>
<dbReference type="GO" id="GO:0006979">
    <property type="term" value="P:response to oxidative stress"/>
    <property type="evidence" value="ECO:0007669"/>
    <property type="project" value="InterPro"/>
</dbReference>
<dbReference type="RefSeq" id="WP_195170749.1">
    <property type="nucleotide sequence ID" value="NZ_CP062983.1"/>
</dbReference>
<proteinExistence type="predicted"/>
<dbReference type="PANTHER" id="PTHR42830">
    <property type="entry name" value="OSMOTICALLY INDUCIBLE FAMILY PROTEIN"/>
    <property type="match status" value="1"/>
</dbReference>
<dbReference type="GO" id="GO:0004601">
    <property type="term" value="F:peroxidase activity"/>
    <property type="evidence" value="ECO:0007669"/>
    <property type="project" value="InterPro"/>
</dbReference>
<sequence>MAVRSASAKWEGTLKEGKGTLSTSLGDHQYSFSTRFEEGTGTNPEELIAAAHSGCFSMALNAALERNGTPAEYVDTEAKVQLRQSDNGPTITGIELVTEAKVPGIDEATFQKFAEDTKDSCIISRALSAVPMTVSAKLVS</sequence>
<accession>A0A7S8IDJ9</accession>
<dbReference type="KEGG" id="pmet:G4Y79_23845"/>
<dbReference type="InterPro" id="IPR003718">
    <property type="entry name" value="OsmC/Ohr_fam"/>
</dbReference>
<dbReference type="EMBL" id="CP062983">
    <property type="protein sequence ID" value="QPC82680.1"/>
    <property type="molecule type" value="Genomic_DNA"/>
</dbReference>
<dbReference type="Proteomes" id="UP000594468">
    <property type="component" value="Chromosome"/>
</dbReference>